<dbReference type="InterPro" id="IPR036765">
    <property type="entry name" value="ZipA_FtsZ-bd_C_sf"/>
</dbReference>
<keyword evidence="2" id="KW-1003">Cell membrane</keyword>
<evidence type="ECO:0000256" key="4">
    <source>
        <dbReference type="SAM" id="Phobius"/>
    </source>
</evidence>
<dbReference type="GO" id="GO:0032153">
    <property type="term" value="C:cell division site"/>
    <property type="evidence" value="ECO:0007669"/>
    <property type="project" value="TreeGrafter"/>
</dbReference>
<dbReference type="InterPro" id="IPR011919">
    <property type="entry name" value="Cell_div_ZipA"/>
</dbReference>
<feature type="transmembrane region" description="Helical" evidence="4">
    <location>
        <begin position="6"/>
        <end position="23"/>
    </location>
</feature>
<dbReference type="RefSeq" id="WP_075148945.1">
    <property type="nucleotide sequence ID" value="NZ_CP018839.1"/>
</dbReference>
<dbReference type="PANTHER" id="PTHR38685">
    <property type="entry name" value="CELL DIVISION PROTEIN ZIPA"/>
    <property type="match status" value="1"/>
</dbReference>
<dbReference type="PANTHER" id="PTHR38685:SF1">
    <property type="entry name" value="CELL DIVISION PROTEIN ZIPA"/>
    <property type="match status" value="1"/>
</dbReference>
<evidence type="ECO:0000313" key="6">
    <source>
        <dbReference type="Proteomes" id="UP000185739"/>
    </source>
</evidence>
<keyword evidence="2 4" id="KW-0812">Transmembrane</keyword>
<proteinExistence type="inferred from homology"/>
<dbReference type="Proteomes" id="UP000185739">
    <property type="component" value="Chromosome"/>
</dbReference>
<protein>
    <recommendedName>
        <fullName evidence="1">Cell division protein ZipA</fullName>
    </recommendedName>
</protein>
<dbReference type="KEGG" id="tcl:Tchl_2780"/>
<comment type="subcellular location">
    <subcellularLocation>
        <location evidence="2">Cell inner membrane</location>
        <topology evidence="2">Single-pass type I membrane protein</topology>
    </subcellularLocation>
</comment>
<keyword evidence="1 5" id="KW-0132">Cell division</keyword>
<evidence type="ECO:0000256" key="2">
    <source>
        <dbReference type="RuleBase" id="RU003613"/>
    </source>
</evidence>
<dbReference type="SUPFAM" id="SSF64383">
    <property type="entry name" value="Cell-division protein ZipA, C-terminal domain"/>
    <property type="match status" value="1"/>
</dbReference>
<reference evidence="5 6" key="1">
    <citation type="submission" date="2016-12" db="EMBL/GenBank/DDBJ databases">
        <title>Complete genome sequence of Thauera chlorobenzoica, a Betaproteobacterium degrading haloaromatics anaerobically to CO2 and halides.</title>
        <authorList>
            <person name="Goris T."/>
            <person name="Mergelsberg M."/>
            <person name="Boll M."/>
        </authorList>
    </citation>
    <scope>NUCLEOTIDE SEQUENCE [LARGE SCALE GENOMIC DNA]</scope>
    <source>
        <strain evidence="5 6">3CB1</strain>
    </source>
</reference>
<keyword evidence="2 4" id="KW-0472">Membrane</keyword>
<evidence type="ECO:0000256" key="1">
    <source>
        <dbReference type="RuleBase" id="RU003612"/>
    </source>
</evidence>
<dbReference type="AlphaFoldDB" id="A0A1H5X5C3"/>
<comment type="function">
    <text evidence="1">Essential cell division protein that stabilizes the FtsZ protofilaments by cross-linking them and that serves as a cytoplasmic membrane anchor for the Z ring. Also required for the recruitment to the septal ring of downstream cell division proteins.</text>
</comment>
<gene>
    <name evidence="5" type="ORF">Tchl_2780</name>
</gene>
<dbReference type="GO" id="GO:0000917">
    <property type="term" value="P:division septum assembly"/>
    <property type="evidence" value="ECO:0007669"/>
    <property type="project" value="TreeGrafter"/>
</dbReference>
<keyword evidence="1" id="KW-0131">Cell cycle</keyword>
<feature type="compositionally biased region" description="Basic and acidic residues" evidence="3">
    <location>
        <begin position="58"/>
        <end position="78"/>
    </location>
</feature>
<name>A0A1H5X5C3_9RHOO</name>
<accession>A0A1H5X5C3</accession>
<dbReference type="Pfam" id="PF04354">
    <property type="entry name" value="ZipA_C"/>
    <property type="match status" value="1"/>
</dbReference>
<keyword evidence="4" id="KW-1133">Transmembrane helix</keyword>
<dbReference type="Gene3D" id="3.30.1400.10">
    <property type="entry name" value="ZipA, C-terminal FtsZ-binding domain"/>
    <property type="match status" value="1"/>
</dbReference>
<organism evidence="5 6">
    <name type="scientific">Thauera chlorobenzoica</name>
    <dbReference type="NCBI Taxonomy" id="96773"/>
    <lineage>
        <taxon>Bacteria</taxon>
        <taxon>Pseudomonadati</taxon>
        <taxon>Pseudomonadota</taxon>
        <taxon>Betaproteobacteria</taxon>
        <taxon>Rhodocyclales</taxon>
        <taxon>Zoogloeaceae</taxon>
        <taxon>Thauera</taxon>
    </lineage>
</organism>
<dbReference type="OrthoDB" id="8521018at2"/>
<dbReference type="SMART" id="SM00771">
    <property type="entry name" value="ZipA_C"/>
    <property type="match status" value="1"/>
</dbReference>
<dbReference type="InterPro" id="IPR007449">
    <property type="entry name" value="ZipA_FtsZ-bd_C"/>
</dbReference>
<evidence type="ECO:0000313" key="5">
    <source>
        <dbReference type="EMBL" id="APR05603.1"/>
    </source>
</evidence>
<evidence type="ECO:0000256" key="3">
    <source>
        <dbReference type="SAM" id="MobiDB-lite"/>
    </source>
</evidence>
<feature type="region of interest" description="Disordered" evidence="3">
    <location>
        <begin position="51"/>
        <end position="78"/>
    </location>
</feature>
<keyword evidence="6" id="KW-1185">Reference proteome</keyword>
<sequence>MDSELQIALIGAGIAVVVLIVAYNKWQERKHRREAERAFKSEHRDVLLEPQIGANATAERREPGLADEDGPRRFNEAPLKRSAPAMPNLLDARADCMIHLEVIEPLDVQRLWQVQAECLAGLGKPVRWFGFNDTENQWHALGPDSTGGCHWFCAGLQLVDRQGSIGEADFMRFTGGVQRVADAVMALPPGLPLRVETLHNAAELDRFCADVDVQIGVNIVARERQFEGGEVRQLADQFGLRLASDGCFHALDDGGATLFTLGNLEPELFAEDGMARLVTRGLTLVIDVPHVVDGVAAFDRLMHTASGLAERLEGSVVDDNRAPFGTDAVAVIRAQVEQFQQRMARHDIPPGSPLAQRLFSA</sequence>
<dbReference type="GO" id="GO:0005886">
    <property type="term" value="C:plasma membrane"/>
    <property type="evidence" value="ECO:0007669"/>
    <property type="project" value="UniProtKB-SubCell"/>
</dbReference>
<comment type="similarity">
    <text evidence="1">Belongs to the ZipA family.</text>
</comment>
<keyword evidence="2" id="KW-0997">Cell inner membrane</keyword>
<dbReference type="STRING" id="96773.Tchl_2780"/>
<dbReference type="EMBL" id="CP018839">
    <property type="protein sequence ID" value="APR05603.1"/>
    <property type="molecule type" value="Genomic_DNA"/>
</dbReference>